<feature type="compositionally biased region" description="Basic and acidic residues" evidence="1">
    <location>
        <begin position="417"/>
        <end position="433"/>
    </location>
</feature>
<gene>
    <name evidence="2" type="ORF">LTR09_002827</name>
</gene>
<evidence type="ECO:0000313" key="3">
    <source>
        <dbReference type="Proteomes" id="UP001271007"/>
    </source>
</evidence>
<feature type="compositionally biased region" description="Basic residues" evidence="1">
    <location>
        <begin position="599"/>
        <end position="612"/>
    </location>
</feature>
<proteinExistence type="predicted"/>
<dbReference type="GO" id="GO:0005634">
    <property type="term" value="C:nucleus"/>
    <property type="evidence" value="ECO:0007669"/>
    <property type="project" value="InterPro"/>
</dbReference>
<feature type="region of interest" description="Disordered" evidence="1">
    <location>
        <begin position="261"/>
        <end position="391"/>
    </location>
</feature>
<keyword evidence="3" id="KW-1185">Reference proteome</keyword>
<dbReference type="GO" id="GO:0000724">
    <property type="term" value="P:double-strand break repair via homologous recombination"/>
    <property type="evidence" value="ECO:0007669"/>
    <property type="project" value="TreeGrafter"/>
</dbReference>
<dbReference type="EMBL" id="JAWDJX010000006">
    <property type="protein sequence ID" value="KAK3056320.1"/>
    <property type="molecule type" value="Genomic_DNA"/>
</dbReference>
<reference evidence="2" key="1">
    <citation type="submission" date="2023-04" db="EMBL/GenBank/DDBJ databases">
        <title>Black Yeasts Isolated from many extreme environments.</title>
        <authorList>
            <person name="Coleine C."/>
            <person name="Stajich J.E."/>
            <person name="Selbmann L."/>
        </authorList>
    </citation>
    <scope>NUCLEOTIDE SEQUENCE</scope>
    <source>
        <strain evidence="2">CCFEE 5312</strain>
    </source>
</reference>
<feature type="compositionally biased region" description="Basic and acidic residues" evidence="1">
    <location>
        <begin position="77"/>
        <end position="88"/>
    </location>
</feature>
<feature type="compositionally biased region" description="Basic and acidic residues" evidence="1">
    <location>
        <begin position="1"/>
        <end position="10"/>
    </location>
</feature>
<feature type="region of interest" description="Disordered" evidence="1">
    <location>
        <begin position="403"/>
        <end position="470"/>
    </location>
</feature>
<feature type="compositionally biased region" description="Basic residues" evidence="1">
    <location>
        <begin position="645"/>
        <end position="659"/>
    </location>
</feature>
<feature type="compositionally biased region" description="Basic and acidic residues" evidence="1">
    <location>
        <begin position="623"/>
        <end position="644"/>
    </location>
</feature>
<organism evidence="2 3">
    <name type="scientific">Extremus antarcticus</name>
    <dbReference type="NCBI Taxonomy" id="702011"/>
    <lineage>
        <taxon>Eukaryota</taxon>
        <taxon>Fungi</taxon>
        <taxon>Dikarya</taxon>
        <taxon>Ascomycota</taxon>
        <taxon>Pezizomycotina</taxon>
        <taxon>Dothideomycetes</taxon>
        <taxon>Dothideomycetidae</taxon>
        <taxon>Mycosphaerellales</taxon>
        <taxon>Extremaceae</taxon>
        <taxon>Extremus</taxon>
    </lineage>
</organism>
<feature type="region of interest" description="Disordered" evidence="1">
    <location>
        <begin position="1"/>
        <end position="201"/>
    </location>
</feature>
<evidence type="ECO:0008006" key="4">
    <source>
        <dbReference type="Google" id="ProtNLM"/>
    </source>
</evidence>
<protein>
    <recommendedName>
        <fullName evidence="4">Mus7/MMS22 family-domain-containing protein</fullName>
    </recommendedName>
</protein>
<dbReference type="InterPro" id="IPR019021">
    <property type="entry name" value="Mms22"/>
</dbReference>
<comment type="caution">
    <text evidence="2">The sequence shown here is derived from an EMBL/GenBank/DDBJ whole genome shotgun (WGS) entry which is preliminary data.</text>
</comment>
<feature type="compositionally biased region" description="Low complexity" evidence="1">
    <location>
        <begin position="822"/>
        <end position="838"/>
    </location>
</feature>
<feature type="region of interest" description="Disordered" evidence="1">
    <location>
        <begin position="734"/>
        <end position="755"/>
    </location>
</feature>
<feature type="compositionally biased region" description="Basic and acidic residues" evidence="1">
    <location>
        <begin position="563"/>
        <end position="580"/>
    </location>
</feature>
<sequence length="2252" mass="251431">MKRWQDRGEVQDSDDEDLSIEAESQRSEHVSKKPRLDTGDLAATQGHDQQSEQPLSGVREDEEAEWLRPRAVAKYGRKADATRQHLDDEAPEGLQLTGTGIESASPVSTAHSPGPPAQTFQDIKSSQSVESEELPDVDQLIGRRLGSRTTPDVVSPVSSAPSSPLSEPEQSPPPPDVEFRRSSDFSALPLPEAAPHDHNNRYDVEDLLVDDLADENFTSFVGRRGFRTRNEKQLHPYGFELAQYQKQLRDRGMRPVRVVEVSKRVDETQDSVGGGNESDHSANGAGTSSSPTPSVLGSVSGSQSLPIDHEPTTVSIPHDASSDSEEELPDVRSLLNRPNTGSIRRSTKRRKLSHVAVPVPNTRRVDDYDVFSIPPSPPPTSTDSAAAPETRPAPAVFRMPRGLTPAPLPTPQISSELGHRTINSREDTSDMERSPSPTGSTSAARIRQPLIVESSSESSEVESEEEKVDELRLRREGKRIRGVLPASWLKIDLLARQGQKPASAARERIEKSASPPKSVPRRGVAQRVQRFGTPARTDTILTSDDDDDDGETTAQFQPRMRQARLDFERERPATAAHREPIDDDRMEVDWVDPMFTSAPRKRSAVSGKRRQPRINETFRQPHRPADDFSEERKALKASAREGPGHTRRKLGTKRRRPPVQHHQLSIIDAPPPPDGPSGQLAPFVRLAMRAARKRPDHGRHSPTNKQIRLATREDTEDATATLRAWREGTIVPRRQGQGAASANDYTPTDYNDTREVRSVGTARAPLVELSSNGQGRLPDPLRKEPSAYKAPWKSVATVRRPRTQQTKLTHFVAPLESATTLPQSRSQPSASNANSAAAETMTRVPRKQLRAAQYHDVQLETLESDFDRQHRAAAFERRMQIWTKQASMRAPRQLEAIEYPIARFLNEPTRIETTSTDVTQDTGRSTHDAAVSTARRPLPYRSRKRHAKRIDVETRDYRQPSEPLPEVVVIDDIGGAANVSSTSKPTTVLQGLGPFGTRYATDFDVLPLPLGTYFHESSFIGSGDFVASLAIGTRDLDVSTGRLYLHINGEVLDWGVWTEDVSAGLTLVHNTISGAINSLSHPSQPLEEKDDASLVLANIDYLLRSTVRYIARCLTFLDSVDRSACVQRLDRFVEDLLELFVAEDAETGDKGLIRTRCTQYALVLAKQAVDLCNHTSVHSSFVERCNGLVVRAAHQLAQPLIPRGLVELRQFLEDVRRAAKREAGIRDSDVVVTSIVILRYVLEIKSTARPTFWDVIYEAMDNSVSPLCAVSQLDAVWYNILTILPVLEIKADGIAYIGSCMHGTPEDWVLPRRLLSRVFELYPTTSSVHGSTINDYVRATMVRCYRLTAIWGWWTCESILGTMFDFFARRGLSQLSREESRGSPRFLDELDKTPSLAVQPEDRTFTIFLKLLASSLQGMHKHGLSTDKRIGDVAWRFIPNHGRTYRKDAEVQQEALDALRNHHSLLCTLYYATPPAHRLRVDLIHDLVDHSTSHREACRLNVRAWSNLAAFQMSTTEDVGRLEPFARWYKDMLNTTINQYRLAKTEVERDAAAANSQSKALVPQAVIENTIARNQQQIAATLVDLLAAMKRAMRAANNAASAYYLLDRSNFWQAFGIFEPSGRRLYSMLDEALEVVIFALAVDEKFTTGQESQNTSEDSQDYGDSTALQILASGQPAVRSSDSCLVTVIHAPLAHLISNVFGADESIDDALSTKIIDVWTSAAQAMVSLGQRTMSNYISDYNPEAWTQLRDTVQRRKLTPYFFSRIVESRRVDVLEAGILRSWLTSLVEREAMLKYQNLLTGTLLEHASSEPLLQNLPFVLDASGRYNISLHDFRQRRVSLVSTALSNMRHNFDQALHNRPNMVQGLRRTYADLLKHLMQAMKGNYQDLQVSRSDEIASEQVQRGYAEFVQHVVSAMQQYTSDIQQVDRFFTDSAAFPLPATDPTYVVGRLRSYVPKLAETSKRNQLAIFVQSVSERAAVDNQQGYLVDQLTTAMMGTTERGNTRTPSLRQVLLTAVFPAYIEQALSTAFAWIVARPIIQACGRIASNLLYSVILEDDSSVQGVVDTLSALLQGMTKPLELALAHPGQLRLPQGQAILSAIFTSAQQCLTCVRTLDSHMQDGHPLKRVAERYDVLAKRVEAILTGIDDFDNLDTPDRVPDIPCPWADTMDFSRRQIQDRLSDSWYAIDGQYYVKRGSGPAEVTVALNDDEEERRGLLHSLKDFRQSYQTVFGQGRRSVEARCVDSMLSDLVV</sequence>
<dbReference type="Pfam" id="PF09462">
    <property type="entry name" value="Mus7"/>
    <property type="match status" value="1"/>
</dbReference>
<accession>A0AAJ0GF49</accession>
<feature type="compositionally biased region" description="Polar residues" evidence="1">
    <location>
        <begin position="118"/>
        <end position="129"/>
    </location>
</feature>
<feature type="region of interest" description="Disordered" evidence="1">
    <location>
        <begin position="500"/>
        <end position="582"/>
    </location>
</feature>
<dbReference type="GO" id="GO:0031297">
    <property type="term" value="P:replication fork processing"/>
    <property type="evidence" value="ECO:0007669"/>
    <property type="project" value="InterPro"/>
</dbReference>
<feature type="compositionally biased region" description="Acidic residues" evidence="1">
    <location>
        <begin position="11"/>
        <end position="20"/>
    </location>
</feature>
<feature type="compositionally biased region" description="Acidic residues" evidence="1">
    <location>
        <begin position="459"/>
        <end position="468"/>
    </location>
</feature>
<dbReference type="PANTHER" id="PTHR28122">
    <property type="entry name" value="E3 UBIQUITIN-PROTEIN LIGASE SUBSTRATE RECEPTOR MMS22"/>
    <property type="match status" value="1"/>
</dbReference>
<feature type="region of interest" description="Disordered" evidence="1">
    <location>
        <begin position="818"/>
        <end position="842"/>
    </location>
</feature>
<feature type="region of interest" description="Disordered" evidence="1">
    <location>
        <begin position="598"/>
        <end position="679"/>
    </location>
</feature>
<feature type="compositionally biased region" description="Basic and acidic residues" evidence="1">
    <location>
        <begin position="23"/>
        <end position="38"/>
    </location>
</feature>
<feature type="compositionally biased region" description="Low complexity" evidence="1">
    <location>
        <begin position="151"/>
        <end position="169"/>
    </location>
</feature>
<feature type="compositionally biased region" description="Low complexity" evidence="1">
    <location>
        <begin position="381"/>
        <end position="390"/>
    </location>
</feature>
<feature type="compositionally biased region" description="Polar residues" evidence="1">
    <location>
        <begin position="738"/>
        <end position="750"/>
    </location>
</feature>
<dbReference type="Proteomes" id="UP001271007">
    <property type="component" value="Unassembled WGS sequence"/>
</dbReference>
<evidence type="ECO:0000256" key="1">
    <source>
        <dbReference type="SAM" id="MobiDB-lite"/>
    </source>
</evidence>
<evidence type="ECO:0000313" key="2">
    <source>
        <dbReference type="EMBL" id="KAK3056320.1"/>
    </source>
</evidence>
<name>A0AAJ0GF49_9PEZI</name>
<dbReference type="PANTHER" id="PTHR28122:SF1">
    <property type="entry name" value="E3 UBIQUITIN-PROTEIN LIGASE SUBSTRATE RECEPTOR MMS22"/>
    <property type="match status" value="1"/>
</dbReference>
<feature type="compositionally biased region" description="Polar residues" evidence="1">
    <location>
        <begin position="96"/>
        <end position="111"/>
    </location>
</feature>
<dbReference type="GO" id="GO:0035361">
    <property type="term" value="C:Cul8-RING ubiquitin ligase complex"/>
    <property type="evidence" value="ECO:0007669"/>
    <property type="project" value="TreeGrafter"/>
</dbReference>
<feature type="compositionally biased region" description="Low complexity" evidence="1">
    <location>
        <begin position="293"/>
        <end position="306"/>
    </location>
</feature>